<evidence type="ECO:0000313" key="1">
    <source>
        <dbReference type="EMBL" id="VAX38573.1"/>
    </source>
</evidence>
<dbReference type="InterPro" id="IPR009384">
    <property type="entry name" value="SwrD-like"/>
</dbReference>
<gene>
    <name evidence="1" type="ORF">MNBD_PLANCTO02-2283</name>
</gene>
<protein>
    <recommendedName>
        <fullName evidence="2">Flagellar protein FlbD</fullName>
    </recommendedName>
</protein>
<sequence>MIKLTKLDGNEFILNVDLIRFVESRPDTYITLTSNDRLIVKEPMAEVVKRCIAYANAVRTLPRAS</sequence>
<dbReference type="PANTHER" id="PTHR39185:SF1">
    <property type="entry name" value="SWARMING MOTILITY PROTEIN SWRD"/>
    <property type="match status" value="1"/>
</dbReference>
<reference evidence="1" key="1">
    <citation type="submission" date="2018-06" db="EMBL/GenBank/DDBJ databases">
        <authorList>
            <person name="Zhirakovskaya E."/>
        </authorList>
    </citation>
    <scope>NUCLEOTIDE SEQUENCE</scope>
</reference>
<name>A0A3B1DNY7_9ZZZZ</name>
<dbReference type="AlphaFoldDB" id="A0A3B1DNY7"/>
<organism evidence="1">
    <name type="scientific">hydrothermal vent metagenome</name>
    <dbReference type="NCBI Taxonomy" id="652676"/>
    <lineage>
        <taxon>unclassified sequences</taxon>
        <taxon>metagenomes</taxon>
        <taxon>ecological metagenomes</taxon>
    </lineage>
</organism>
<dbReference type="Pfam" id="PF06289">
    <property type="entry name" value="FlbD"/>
    <property type="match status" value="1"/>
</dbReference>
<accession>A0A3B1DNY7</accession>
<dbReference type="EMBL" id="UOGL01000224">
    <property type="protein sequence ID" value="VAX38573.1"/>
    <property type="molecule type" value="Genomic_DNA"/>
</dbReference>
<dbReference type="PANTHER" id="PTHR39185">
    <property type="entry name" value="SWARMING MOTILITY PROTEIN SWRD"/>
    <property type="match status" value="1"/>
</dbReference>
<evidence type="ECO:0008006" key="2">
    <source>
        <dbReference type="Google" id="ProtNLM"/>
    </source>
</evidence>
<proteinExistence type="predicted"/>